<keyword evidence="3" id="KW-1185">Reference proteome</keyword>
<comment type="caution">
    <text evidence="2">The sequence shown here is derived from an EMBL/GenBank/DDBJ whole genome shotgun (WGS) entry which is preliminary data.</text>
</comment>
<evidence type="ECO:0000313" key="3">
    <source>
        <dbReference type="Proteomes" id="UP001346149"/>
    </source>
</evidence>
<protein>
    <submittedName>
        <fullName evidence="2">Uncharacterized protein</fullName>
    </submittedName>
</protein>
<name>A0AAN7KLX7_TRANT</name>
<dbReference type="EMBL" id="JAXQNO010000021">
    <property type="protein sequence ID" value="KAK4769464.1"/>
    <property type="molecule type" value="Genomic_DNA"/>
</dbReference>
<reference evidence="2 3" key="1">
    <citation type="journal article" date="2023" name="Hortic Res">
        <title>Pangenome of water caltrop reveals structural variations and asymmetric subgenome divergence after allopolyploidization.</title>
        <authorList>
            <person name="Zhang X."/>
            <person name="Chen Y."/>
            <person name="Wang L."/>
            <person name="Yuan Y."/>
            <person name="Fang M."/>
            <person name="Shi L."/>
            <person name="Lu R."/>
            <person name="Comes H.P."/>
            <person name="Ma Y."/>
            <person name="Chen Y."/>
            <person name="Huang G."/>
            <person name="Zhou Y."/>
            <person name="Zheng Z."/>
            <person name="Qiu Y."/>
        </authorList>
    </citation>
    <scope>NUCLEOTIDE SEQUENCE [LARGE SCALE GENOMIC DNA]</scope>
    <source>
        <strain evidence="2">F231</strain>
    </source>
</reference>
<organism evidence="2 3">
    <name type="scientific">Trapa natans</name>
    <name type="common">Water chestnut</name>
    <dbReference type="NCBI Taxonomy" id="22666"/>
    <lineage>
        <taxon>Eukaryota</taxon>
        <taxon>Viridiplantae</taxon>
        <taxon>Streptophyta</taxon>
        <taxon>Embryophyta</taxon>
        <taxon>Tracheophyta</taxon>
        <taxon>Spermatophyta</taxon>
        <taxon>Magnoliopsida</taxon>
        <taxon>eudicotyledons</taxon>
        <taxon>Gunneridae</taxon>
        <taxon>Pentapetalae</taxon>
        <taxon>rosids</taxon>
        <taxon>malvids</taxon>
        <taxon>Myrtales</taxon>
        <taxon>Lythraceae</taxon>
        <taxon>Trapa</taxon>
    </lineage>
</organism>
<evidence type="ECO:0000313" key="2">
    <source>
        <dbReference type="EMBL" id="KAK4769464.1"/>
    </source>
</evidence>
<accession>A0AAN7KLX7</accession>
<proteinExistence type="predicted"/>
<evidence type="ECO:0000256" key="1">
    <source>
        <dbReference type="SAM" id="MobiDB-lite"/>
    </source>
</evidence>
<sequence length="120" mass="13282">MQMAENSKAEVIEALMHDVKARMNLLSLRELQQLAHSQQTANHQANPGSSHGSQWVWGSNQLAATTYCLHAATFTSFILIYTHLGTGTSQLQWRVLPPSPPASSIRSLHPEQLDPYGYSP</sequence>
<feature type="region of interest" description="Disordered" evidence="1">
    <location>
        <begin position="95"/>
        <end position="120"/>
    </location>
</feature>
<dbReference type="Proteomes" id="UP001346149">
    <property type="component" value="Unassembled WGS sequence"/>
</dbReference>
<dbReference type="AlphaFoldDB" id="A0AAN7KLX7"/>
<gene>
    <name evidence="2" type="ORF">SAY86_027614</name>
</gene>